<reference evidence="7 8" key="1">
    <citation type="journal article" date="2023" name="bioRxiv">
        <title>Genome report: Whole genome sequence and annotation of Penstemon davidsonii.</title>
        <authorList>
            <person name="Ostevik K.L."/>
            <person name="Alabady M."/>
            <person name="Zhang M."/>
            <person name="Rausher M.D."/>
        </authorList>
    </citation>
    <scope>NUCLEOTIDE SEQUENCE [LARGE SCALE GENOMIC DNA]</scope>
    <source>
        <strain evidence="7">DNT005</strain>
        <tissue evidence="7">Whole leaf</tissue>
    </source>
</reference>
<dbReference type="Proteomes" id="UP001291926">
    <property type="component" value="Unassembled WGS sequence"/>
</dbReference>
<evidence type="ECO:0000313" key="8">
    <source>
        <dbReference type="Proteomes" id="UP001291926"/>
    </source>
</evidence>
<comment type="subcellular location">
    <subcellularLocation>
        <location evidence="1">Membrane</location>
        <topology evidence="1">Multi-pass membrane protein</topology>
    </subcellularLocation>
</comment>
<evidence type="ECO:0000256" key="2">
    <source>
        <dbReference type="ARBA" id="ARBA00009142"/>
    </source>
</evidence>
<dbReference type="Pfam" id="PF01925">
    <property type="entry name" value="TauE"/>
    <property type="match status" value="2"/>
</dbReference>
<sequence>MAAKGLVLYLLTCFSVAIFSVYFIENYSNGGYKRPLISSSNLLEEKYGSSDKVWPELKFSWRVVLATVIGFLGSACGTVGGVGGGGIFVPMLTLVVGFDTKSAAAISKCMIMGASASSVWYNLRVPHPCREVPIIDYDLALLFQPMLMLGITFGVSLSVVFPYWLITVLIIILFLGTSSRSFFKAICMWKNETMMKNALVEQQSFANSCKDYLIETEYEPLIPKEEKTTLNETKACSTWYWSLNLLQLPVALAVFVYECVKLYIESKKRRNVENSELICEATIEWTATNLVFCSLCGILGGTVGGLLGSGGGFILGPLLLEIGVIPQVASATATFVMMFSSSLSVVEFYLLKRFPIPYGVYLMCVSILAGFWGQCVIRKLVTILGRASIIVFILSGVIIASALTMGFIGIDRSIRMINNHEFMGFLDFCSSQ</sequence>
<accession>A0ABR0CQA0</accession>
<keyword evidence="8" id="KW-1185">Reference proteome</keyword>
<evidence type="ECO:0008006" key="9">
    <source>
        <dbReference type="Google" id="ProtNLM"/>
    </source>
</evidence>
<name>A0ABR0CQA0_9LAMI</name>
<protein>
    <recommendedName>
        <fullName evidence="9">Sulfite exporter TauE/SafE family protein</fullName>
    </recommendedName>
</protein>
<feature type="transmembrane region" description="Helical" evidence="6">
    <location>
        <begin position="63"/>
        <end position="91"/>
    </location>
</feature>
<evidence type="ECO:0000256" key="1">
    <source>
        <dbReference type="ARBA" id="ARBA00004141"/>
    </source>
</evidence>
<dbReference type="PANTHER" id="PTHR14255:SF5">
    <property type="entry name" value="SULFITE EXPORTER TAUE_SAFE FAMILY PROTEIN 4"/>
    <property type="match status" value="1"/>
</dbReference>
<feature type="transmembrane region" description="Helical" evidence="6">
    <location>
        <begin position="6"/>
        <end position="24"/>
    </location>
</feature>
<feature type="transmembrane region" description="Helical" evidence="6">
    <location>
        <begin position="328"/>
        <end position="351"/>
    </location>
</feature>
<feature type="transmembrane region" description="Helical" evidence="6">
    <location>
        <begin position="387"/>
        <end position="410"/>
    </location>
</feature>
<feature type="transmembrane region" description="Helical" evidence="6">
    <location>
        <begin position="358"/>
        <end position="381"/>
    </location>
</feature>
<dbReference type="EMBL" id="JAYDYQ010002687">
    <property type="protein sequence ID" value="KAK4478708.1"/>
    <property type="molecule type" value="Genomic_DNA"/>
</dbReference>
<gene>
    <name evidence="7" type="ORF">RD792_014206</name>
</gene>
<feature type="transmembrane region" description="Helical" evidence="6">
    <location>
        <begin position="290"/>
        <end position="316"/>
    </location>
</feature>
<dbReference type="PANTHER" id="PTHR14255">
    <property type="entry name" value="CEREBLON"/>
    <property type="match status" value="1"/>
</dbReference>
<keyword evidence="3 6" id="KW-0812">Transmembrane</keyword>
<evidence type="ECO:0000313" key="7">
    <source>
        <dbReference type="EMBL" id="KAK4478708.1"/>
    </source>
</evidence>
<comment type="caution">
    <text evidence="7">The sequence shown here is derived from an EMBL/GenBank/DDBJ whole genome shotgun (WGS) entry which is preliminary data.</text>
</comment>
<evidence type="ECO:0000256" key="6">
    <source>
        <dbReference type="SAM" id="Phobius"/>
    </source>
</evidence>
<dbReference type="InterPro" id="IPR002781">
    <property type="entry name" value="TM_pro_TauE-like"/>
</dbReference>
<evidence type="ECO:0000256" key="3">
    <source>
        <dbReference type="ARBA" id="ARBA00022692"/>
    </source>
</evidence>
<organism evidence="7 8">
    <name type="scientific">Penstemon davidsonii</name>
    <dbReference type="NCBI Taxonomy" id="160366"/>
    <lineage>
        <taxon>Eukaryota</taxon>
        <taxon>Viridiplantae</taxon>
        <taxon>Streptophyta</taxon>
        <taxon>Embryophyta</taxon>
        <taxon>Tracheophyta</taxon>
        <taxon>Spermatophyta</taxon>
        <taxon>Magnoliopsida</taxon>
        <taxon>eudicotyledons</taxon>
        <taxon>Gunneridae</taxon>
        <taxon>Pentapetalae</taxon>
        <taxon>asterids</taxon>
        <taxon>lamiids</taxon>
        <taxon>Lamiales</taxon>
        <taxon>Plantaginaceae</taxon>
        <taxon>Cheloneae</taxon>
        <taxon>Penstemon</taxon>
    </lineage>
</organism>
<comment type="similarity">
    <text evidence="2">Belongs to the 4-toluene sulfonate uptake permease (TSUP) (TC 2.A.102) family.</text>
</comment>
<evidence type="ECO:0000256" key="5">
    <source>
        <dbReference type="ARBA" id="ARBA00023136"/>
    </source>
</evidence>
<feature type="transmembrane region" description="Helical" evidence="6">
    <location>
        <begin position="161"/>
        <end position="183"/>
    </location>
</feature>
<keyword evidence="4 6" id="KW-1133">Transmembrane helix</keyword>
<evidence type="ECO:0000256" key="4">
    <source>
        <dbReference type="ARBA" id="ARBA00022989"/>
    </source>
</evidence>
<proteinExistence type="inferred from homology"/>
<keyword evidence="5 6" id="KW-0472">Membrane</keyword>